<accession>A0ABS6MWB3</accession>
<feature type="transmembrane region" description="Helical" evidence="1">
    <location>
        <begin position="33"/>
        <end position="55"/>
    </location>
</feature>
<keyword evidence="4" id="KW-1185">Reference proteome</keyword>
<reference evidence="3 4" key="1">
    <citation type="submission" date="2021-06" db="EMBL/GenBank/DDBJ databases">
        <title>Differences between aerobic and microaerobic xylene degrading microbial communities.</title>
        <authorList>
            <person name="Banerjee S."/>
            <person name="Tancsics A."/>
        </authorList>
    </citation>
    <scope>NUCLEOTIDE SEQUENCE [LARGE SCALE GENOMIC DNA]</scope>
    <source>
        <strain evidence="3 4">MAP12</strain>
    </source>
</reference>
<evidence type="ECO:0000313" key="4">
    <source>
        <dbReference type="Proteomes" id="UP000813068"/>
    </source>
</evidence>
<gene>
    <name evidence="3" type="ORF">KRX52_09820</name>
</gene>
<feature type="chain" id="PRO_5046504143" evidence="2">
    <location>
        <begin position="24"/>
        <end position="403"/>
    </location>
</feature>
<organism evidence="3 4">
    <name type="scientific">Geopseudomonas aromaticivorans</name>
    <dbReference type="NCBI Taxonomy" id="2849492"/>
    <lineage>
        <taxon>Bacteria</taxon>
        <taxon>Pseudomonadati</taxon>
        <taxon>Pseudomonadota</taxon>
        <taxon>Gammaproteobacteria</taxon>
        <taxon>Pseudomonadales</taxon>
        <taxon>Pseudomonadaceae</taxon>
        <taxon>Geopseudomonas</taxon>
    </lineage>
</organism>
<keyword evidence="2" id="KW-0732">Signal</keyword>
<feature type="transmembrane region" description="Helical" evidence="1">
    <location>
        <begin position="101"/>
        <end position="120"/>
    </location>
</feature>
<keyword evidence="1" id="KW-0812">Transmembrane</keyword>
<dbReference type="EMBL" id="JAHRGL010000020">
    <property type="protein sequence ID" value="MBV2133098.1"/>
    <property type="molecule type" value="Genomic_DNA"/>
</dbReference>
<dbReference type="RefSeq" id="WP_217681567.1">
    <property type="nucleotide sequence ID" value="NZ_JAHRGL010000020.1"/>
</dbReference>
<feature type="transmembrane region" description="Helical" evidence="1">
    <location>
        <begin position="132"/>
        <end position="154"/>
    </location>
</feature>
<comment type="caution">
    <text evidence="3">The sequence shown here is derived from an EMBL/GenBank/DDBJ whole genome shotgun (WGS) entry which is preliminary data.</text>
</comment>
<evidence type="ECO:0000256" key="2">
    <source>
        <dbReference type="SAM" id="SignalP"/>
    </source>
</evidence>
<name>A0ABS6MWB3_9GAMM</name>
<dbReference type="Proteomes" id="UP000813068">
    <property type="component" value="Unassembled WGS sequence"/>
</dbReference>
<feature type="signal peptide" evidence="2">
    <location>
        <begin position="1"/>
        <end position="23"/>
    </location>
</feature>
<evidence type="ECO:0000313" key="3">
    <source>
        <dbReference type="EMBL" id="MBV2133098.1"/>
    </source>
</evidence>
<sequence>MKRCLHQAFILLAACAFASAAHASYGQMRLDGIGFLLAFALTVAYGLIVDLALFARIFRYRAALVSGLIVALVVIVLLVGLAASPSERAGFFKGAPGGESLVVLLMTCAVFLPFIVIAPLAQYRAMRQGRRWPGWVTAGMALQVALLPGFVVLANTEEHFWQQEYAAGQAVGREARAGGLGVIGESAEQQHERIWGTGWTSPWQQEPPSGYLARRSGWIAGLEKGVGDSALIAANEPLSEADRAVLRTLIERHFAGYATPHIQTKLIWDALEPGDFVRQLVPHGLNERGVVSEEVIPLLLERLEAYGEARLCPGGRMMDADRAVLSQLVLAKVRDYDEAKQRELKAELEAKTREREMSEAPAPYRLIWKAAQALGNAYGGQPVGVPDWSRYPQRVERLCRGPQ</sequence>
<keyword evidence="1" id="KW-1133">Transmembrane helix</keyword>
<feature type="transmembrane region" description="Helical" evidence="1">
    <location>
        <begin position="62"/>
        <end position="81"/>
    </location>
</feature>
<proteinExistence type="predicted"/>
<protein>
    <submittedName>
        <fullName evidence="3">Uncharacterized protein</fullName>
    </submittedName>
</protein>
<evidence type="ECO:0000256" key="1">
    <source>
        <dbReference type="SAM" id="Phobius"/>
    </source>
</evidence>
<keyword evidence="1" id="KW-0472">Membrane</keyword>
<dbReference type="PROSITE" id="PS51257">
    <property type="entry name" value="PROKAR_LIPOPROTEIN"/>
    <property type="match status" value="1"/>
</dbReference>